<evidence type="ECO:0000256" key="3">
    <source>
        <dbReference type="ARBA" id="ARBA00022833"/>
    </source>
</evidence>
<dbReference type="SUPFAM" id="SSF57716">
    <property type="entry name" value="Glucocorticoid receptor-like (DNA-binding domain)"/>
    <property type="match status" value="1"/>
</dbReference>
<evidence type="ECO:0000256" key="6">
    <source>
        <dbReference type="SAM" id="Coils"/>
    </source>
</evidence>
<feature type="coiled-coil region" evidence="6">
    <location>
        <begin position="139"/>
        <end position="166"/>
    </location>
</feature>
<dbReference type="InParanoid" id="A0A3Q3E142"/>
<keyword evidence="4 5" id="KW-0238">DNA-binding</keyword>
<dbReference type="GO" id="GO:0008270">
    <property type="term" value="F:zinc ion binding"/>
    <property type="evidence" value="ECO:0007669"/>
    <property type="project" value="UniProtKB-KW"/>
</dbReference>
<name>A0A3Q3E142_9LABR</name>
<dbReference type="SMART" id="SM00692">
    <property type="entry name" value="DM3"/>
    <property type="match status" value="1"/>
</dbReference>
<accession>A0A3Q3E142</accession>
<keyword evidence="2 5" id="KW-0863">Zinc-finger</keyword>
<proteinExistence type="predicted"/>
<feature type="domain" description="THAP-type" evidence="7">
    <location>
        <begin position="5"/>
        <end position="88"/>
    </location>
</feature>
<dbReference type="InterPro" id="IPR006612">
    <property type="entry name" value="THAP_Znf"/>
</dbReference>
<dbReference type="PROSITE" id="PS50950">
    <property type="entry name" value="ZF_THAP"/>
    <property type="match status" value="1"/>
</dbReference>
<protein>
    <recommendedName>
        <fullName evidence="7">THAP-type domain-containing protein</fullName>
    </recommendedName>
</protein>
<sequence>MLSYVPTFLHCCVPLCTASSKCNSALSFHTFPTDFETRRKLIYAIRRDHFAVSPHTRVCSRHFTNEDVCEPLSETARWLRKGAVPALFEWNNLSLPLSRQTGVWERRERPVEEENTSCEEAASITNDHDYAAAPDPAVVDLALDENKALRSEIDQLRKQVHTLHLKQRLGIHRFAAPQASTALGSDYIKSALSLSPKCSRSTDMGRLTKQDQIHDF</sequence>
<organism evidence="8 9">
    <name type="scientific">Labrus bergylta</name>
    <name type="common">ballan wrasse</name>
    <dbReference type="NCBI Taxonomy" id="56723"/>
    <lineage>
        <taxon>Eukaryota</taxon>
        <taxon>Metazoa</taxon>
        <taxon>Chordata</taxon>
        <taxon>Craniata</taxon>
        <taxon>Vertebrata</taxon>
        <taxon>Euteleostomi</taxon>
        <taxon>Actinopterygii</taxon>
        <taxon>Neopterygii</taxon>
        <taxon>Teleostei</taxon>
        <taxon>Neoteleostei</taxon>
        <taxon>Acanthomorphata</taxon>
        <taxon>Eupercaria</taxon>
        <taxon>Labriformes</taxon>
        <taxon>Labridae</taxon>
        <taxon>Labrus</taxon>
    </lineage>
</organism>
<dbReference type="PANTHER" id="PTHR47696:SF1">
    <property type="entry name" value="THAP DOMAIN-CONTAINING PROTEIN 2"/>
    <property type="match status" value="1"/>
</dbReference>
<dbReference type="PANTHER" id="PTHR47696">
    <property type="entry name" value="THAP DOMAIN-CONTAINING PROTEIN 2"/>
    <property type="match status" value="1"/>
</dbReference>
<dbReference type="GeneTree" id="ENSGT00940000164656"/>
<dbReference type="Pfam" id="PF05485">
    <property type="entry name" value="THAP"/>
    <property type="match status" value="1"/>
</dbReference>
<evidence type="ECO:0000256" key="1">
    <source>
        <dbReference type="ARBA" id="ARBA00022723"/>
    </source>
</evidence>
<evidence type="ECO:0000256" key="4">
    <source>
        <dbReference type="ARBA" id="ARBA00023125"/>
    </source>
</evidence>
<evidence type="ECO:0000256" key="5">
    <source>
        <dbReference type="PROSITE-ProRule" id="PRU00309"/>
    </source>
</evidence>
<evidence type="ECO:0000256" key="2">
    <source>
        <dbReference type="ARBA" id="ARBA00022771"/>
    </source>
</evidence>
<dbReference type="GO" id="GO:0003677">
    <property type="term" value="F:DNA binding"/>
    <property type="evidence" value="ECO:0007669"/>
    <property type="project" value="UniProtKB-UniRule"/>
</dbReference>
<evidence type="ECO:0000259" key="7">
    <source>
        <dbReference type="PROSITE" id="PS50950"/>
    </source>
</evidence>
<keyword evidence="1" id="KW-0479">Metal-binding</keyword>
<keyword evidence="9" id="KW-1185">Reference proteome</keyword>
<keyword evidence="6" id="KW-0175">Coiled coil</keyword>
<reference evidence="8" key="2">
    <citation type="submission" date="2025-09" db="UniProtKB">
        <authorList>
            <consortium name="Ensembl"/>
        </authorList>
    </citation>
    <scope>IDENTIFICATION</scope>
</reference>
<evidence type="ECO:0000313" key="8">
    <source>
        <dbReference type="Ensembl" id="ENSLBEP00000000762.1"/>
    </source>
</evidence>
<dbReference type="AlphaFoldDB" id="A0A3Q3E142"/>
<dbReference type="Proteomes" id="UP000261660">
    <property type="component" value="Unplaced"/>
</dbReference>
<evidence type="ECO:0000313" key="9">
    <source>
        <dbReference type="Proteomes" id="UP000261660"/>
    </source>
</evidence>
<dbReference type="InterPro" id="IPR026521">
    <property type="entry name" value="THAP2"/>
</dbReference>
<dbReference type="SMART" id="SM00980">
    <property type="entry name" value="THAP"/>
    <property type="match status" value="1"/>
</dbReference>
<keyword evidence="3" id="KW-0862">Zinc</keyword>
<dbReference type="Ensembl" id="ENSLBET00000000826.1">
    <property type="protein sequence ID" value="ENSLBEP00000000762.1"/>
    <property type="gene ID" value="ENSLBEG00000000633.1"/>
</dbReference>
<reference evidence="8" key="1">
    <citation type="submission" date="2025-08" db="UniProtKB">
        <authorList>
            <consortium name="Ensembl"/>
        </authorList>
    </citation>
    <scope>IDENTIFICATION</scope>
</reference>